<dbReference type="Gene3D" id="1.10.630.10">
    <property type="entry name" value="Cytochrome P450"/>
    <property type="match status" value="1"/>
</dbReference>
<evidence type="ECO:0000256" key="4">
    <source>
        <dbReference type="ARBA" id="ARBA00022617"/>
    </source>
</evidence>
<keyword evidence="6 9" id="KW-0560">Oxidoreductase</keyword>
<keyword evidence="7 9" id="KW-0408">Iron</keyword>
<dbReference type="InterPro" id="IPR002401">
    <property type="entry name" value="Cyt_P450_E_grp-I"/>
</dbReference>
<evidence type="ECO:0000256" key="5">
    <source>
        <dbReference type="ARBA" id="ARBA00022723"/>
    </source>
</evidence>
<evidence type="ECO:0000313" key="10">
    <source>
        <dbReference type="EMBL" id="KAL0066761.1"/>
    </source>
</evidence>
<proteinExistence type="inferred from homology"/>
<dbReference type="InterPro" id="IPR050364">
    <property type="entry name" value="Cytochrome_P450_fung"/>
</dbReference>
<keyword evidence="4 9" id="KW-0349">Heme</keyword>
<comment type="pathway">
    <text evidence="2">Secondary metabolite biosynthesis.</text>
</comment>
<dbReference type="PRINTS" id="PR00463">
    <property type="entry name" value="EP450I"/>
</dbReference>
<keyword evidence="11" id="KW-1185">Reference proteome</keyword>
<dbReference type="PROSITE" id="PS00086">
    <property type="entry name" value="CYTOCHROME_P450"/>
    <property type="match status" value="1"/>
</dbReference>
<dbReference type="SUPFAM" id="SSF48264">
    <property type="entry name" value="Cytochrome P450"/>
    <property type="match status" value="1"/>
</dbReference>
<dbReference type="InterPro" id="IPR036396">
    <property type="entry name" value="Cyt_P450_sf"/>
</dbReference>
<dbReference type="Proteomes" id="UP001437256">
    <property type="component" value="Unassembled WGS sequence"/>
</dbReference>
<comment type="cofactor">
    <cofactor evidence="1">
        <name>heme</name>
        <dbReference type="ChEBI" id="CHEBI:30413"/>
    </cofactor>
</comment>
<evidence type="ECO:0000256" key="9">
    <source>
        <dbReference type="RuleBase" id="RU000461"/>
    </source>
</evidence>
<evidence type="ECO:0000256" key="7">
    <source>
        <dbReference type="ARBA" id="ARBA00023004"/>
    </source>
</evidence>
<dbReference type="PANTHER" id="PTHR46300">
    <property type="entry name" value="P450, PUTATIVE (EUROFUNG)-RELATED-RELATED"/>
    <property type="match status" value="1"/>
</dbReference>
<gene>
    <name evidence="10" type="ORF">AAF712_006152</name>
</gene>
<comment type="caution">
    <text evidence="10">The sequence shown here is derived from an EMBL/GenBank/DDBJ whole genome shotgun (WGS) entry which is preliminary data.</text>
</comment>
<dbReference type="PRINTS" id="PR00385">
    <property type="entry name" value="P450"/>
</dbReference>
<dbReference type="PANTHER" id="PTHR46300:SF7">
    <property type="entry name" value="P450, PUTATIVE (EUROFUNG)-RELATED"/>
    <property type="match status" value="1"/>
</dbReference>
<name>A0ABR2ZYS5_9AGAR</name>
<accession>A0ABR2ZYS5</accession>
<comment type="similarity">
    <text evidence="3 9">Belongs to the cytochrome P450 family.</text>
</comment>
<evidence type="ECO:0000256" key="1">
    <source>
        <dbReference type="ARBA" id="ARBA00001971"/>
    </source>
</evidence>
<dbReference type="Pfam" id="PF00067">
    <property type="entry name" value="p450"/>
    <property type="match status" value="1"/>
</dbReference>
<evidence type="ECO:0000256" key="3">
    <source>
        <dbReference type="ARBA" id="ARBA00010617"/>
    </source>
</evidence>
<reference evidence="10 11" key="1">
    <citation type="submission" date="2024-05" db="EMBL/GenBank/DDBJ databases">
        <title>A draft genome resource for the thread blight pathogen Marasmius tenuissimus strain MS-2.</title>
        <authorList>
            <person name="Yulfo-Soto G.E."/>
            <person name="Baruah I.K."/>
            <person name="Amoako-Attah I."/>
            <person name="Bukari Y."/>
            <person name="Meinhardt L.W."/>
            <person name="Bailey B.A."/>
            <person name="Cohen S.P."/>
        </authorList>
    </citation>
    <scope>NUCLEOTIDE SEQUENCE [LARGE SCALE GENOMIC DNA]</scope>
    <source>
        <strain evidence="10 11">MS-2</strain>
    </source>
</reference>
<evidence type="ECO:0008006" key="12">
    <source>
        <dbReference type="Google" id="ProtNLM"/>
    </source>
</evidence>
<organism evidence="10 11">
    <name type="scientific">Marasmius tenuissimus</name>
    <dbReference type="NCBI Taxonomy" id="585030"/>
    <lineage>
        <taxon>Eukaryota</taxon>
        <taxon>Fungi</taxon>
        <taxon>Dikarya</taxon>
        <taxon>Basidiomycota</taxon>
        <taxon>Agaricomycotina</taxon>
        <taxon>Agaricomycetes</taxon>
        <taxon>Agaricomycetidae</taxon>
        <taxon>Agaricales</taxon>
        <taxon>Marasmiineae</taxon>
        <taxon>Marasmiaceae</taxon>
        <taxon>Marasmius</taxon>
    </lineage>
</organism>
<protein>
    <recommendedName>
        <fullName evidence="12">Cytochrome P450</fullName>
    </recommendedName>
</protein>
<sequence>MLGSVREAIQHLFQQTTIPDGSRTDGLGQRLHPSSLRKRVEDFPKAVPSRHESSYTVLILTDFELWFIEFPHNNSSGHEDQELKGNRLLLKNILRDPENYRDHIHHMTGALILTVTYGLDIKGPDDPVIKIAEGAVDALTHALNPGTFLVDALPALKYVPDWFPGAGFKTKAKEWKKLYNRMNTEPFEMVKKQMENGTARPSFVSGALSKLHDDPKGCGYTEEELMYTAGSMYEAGTDTTFTGLLSFFLAMTLFPEYQRKAQAEIDRVVGDGRLPDFRDRESLVYVEAILQEVQRWQPVAAAGVPHYINVEDEYRGYRIPKNSTIIPNAWGISHDEEMYPDPYSFNPDRWIKDGKINPAIRDTTFGFGFGRRICPGRFLALSSSYIAIASILAAFDISKEIDANGMVIEPKVEYVNNIQNRPAPFKCSIKPRSSLHEKLIVEAAEHEFH</sequence>
<keyword evidence="8 9" id="KW-0503">Monooxygenase</keyword>
<evidence type="ECO:0000256" key="8">
    <source>
        <dbReference type="ARBA" id="ARBA00023033"/>
    </source>
</evidence>
<evidence type="ECO:0000313" key="11">
    <source>
        <dbReference type="Proteomes" id="UP001437256"/>
    </source>
</evidence>
<evidence type="ECO:0000256" key="6">
    <source>
        <dbReference type="ARBA" id="ARBA00023002"/>
    </source>
</evidence>
<keyword evidence="5 9" id="KW-0479">Metal-binding</keyword>
<dbReference type="EMBL" id="JBBXMP010000032">
    <property type="protein sequence ID" value="KAL0066761.1"/>
    <property type="molecule type" value="Genomic_DNA"/>
</dbReference>
<dbReference type="CDD" id="cd11065">
    <property type="entry name" value="CYP64-like"/>
    <property type="match status" value="1"/>
</dbReference>
<evidence type="ECO:0000256" key="2">
    <source>
        <dbReference type="ARBA" id="ARBA00005179"/>
    </source>
</evidence>
<dbReference type="InterPro" id="IPR017972">
    <property type="entry name" value="Cyt_P450_CS"/>
</dbReference>
<dbReference type="InterPro" id="IPR001128">
    <property type="entry name" value="Cyt_P450"/>
</dbReference>